<feature type="compositionally biased region" description="Low complexity" evidence="1">
    <location>
        <begin position="644"/>
        <end position="655"/>
    </location>
</feature>
<comment type="caution">
    <text evidence="2">The sequence shown here is derived from an EMBL/GenBank/DDBJ whole genome shotgun (WGS) entry which is preliminary data.</text>
</comment>
<feature type="compositionally biased region" description="Pro residues" evidence="1">
    <location>
        <begin position="527"/>
        <end position="542"/>
    </location>
</feature>
<evidence type="ECO:0000313" key="3">
    <source>
        <dbReference type="Proteomes" id="UP001153069"/>
    </source>
</evidence>
<sequence>MSDQEIDYLADSDEDVAEDVAEDVVEDAAENAFQFDEPLQWESEGADAKYLAKKIIEPNGADPNNFSTVIDSKVQGWLDSGKYIRRNLRRNYLSLVRKIHIYFQTGNGLPSTFTRAIGILDQAGRRPDGLPGFVEMPPKKKTAKKKTSRTTPVRGGGDEEPTAAATTAANAAATATDAMGDVLMSLQNINLDPRQHIGAPTIIVKIFQSDDPDSPFRRLRRRVSILAIAMSGCKPEDIKIAQKQVPGGTRIAVRWRLPNKMCMADFLLGSIAAEDPDMADAVEPELQKLAGQWQLYEFDLGMQLEGFFRIGPSLQPAGMHEQHRRWNTPPDRSRGGAIFQAFCTMVTAFEVALDNGDNRYEEYDDYGLVNMTEDHANYSNDMRRRNSYFNQPPAAAPAAYRTPPRQQRPTFTRTPQTPQTAPRPRTTPRSNTSHHGSHSAPRPRQQHRQQQQPRNEDYRMGRDRGWSKEEERRRNEDYADYLTSNRTQTAGAKSRRPAGEVEMSERKPRGNRLKPPAPPTMKKKTPTRPPPPKPVPPPPPKVSPKVSTVPEQEAKADEMEVDGLPKTSFEEENSGRYYNKKPFGGMDVSNSTPPHSNRRSPKRSHEDIMFSEQNEYEPPEKKVSFEEEDESNKVSPDDDDDGGYYDYGDNYGSDSTETESDDDRSKEEVEYSNWLRTRNDYN</sequence>
<feature type="compositionally biased region" description="Basic and acidic residues" evidence="1">
    <location>
        <begin position="618"/>
        <end position="636"/>
    </location>
</feature>
<proteinExistence type="predicted"/>
<evidence type="ECO:0000256" key="1">
    <source>
        <dbReference type="SAM" id="MobiDB-lite"/>
    </source>
</evidence>
<feature type="region of interest" description="Disordered" evidence="1">
    <location>
        <begin position="383"/>
        <end position="682"/>
    </location>
</feature>
<feature type="compositionally biased region" description="Basic and acidic residues" evidence="1">
    <location>
        <begin position="497"/>
        <end position="508"/>
    </location>
</feature>
<feature type="compositionally biased region" description="Basic residues" evidence="1">
    <location>
        <begin position="139"/>
        <end position="148"/>
    </location>
</feature>
<keyword evidence="3" id="KW-1185">Reference proteome</keyword>
<feature type="compositionally biased region" description="Polar residues" evidence="1">
    <location>
        <begin position="482"/>
        <end position="491"/>
    </location>
</feature>
<name>A0A9N8ERD5_9STRA</name>
<dbReference type="AlphaFoldDB" id="A0A9N8ERD5"/>
<evidence type="ECO:0000313" key="2">
    <source>
        <dbReference type="EMBL" id="CAB9525861.1"/>
    </source>
</evidence>
<dbReference type="EMBL" id="CAICTM010001736">
    <property type="protein sequence ID" value="CAB9525861.1"/>
    <property type="molecule type" value="Genomic_DNA"/>
</dbReference>
<dbReference type="Proteomes" id="UP001153069">
    <property type="component" value="Unassembled WGS sequence"/>
</dbReference>
<feature type="region of interest" description="Disordered" evidence="1">
    <location>
        <begin position="128"/>
        <end position="163"/>
    </location>
</feature>
<protein>
    <submittedName>
        <fullName evidence="2">Uncharacterized protein</fullName>
    </submittedName>
</protein>
<feature type="compositionally biased region" description="Basic and acidic residues" evidence="1">
    <location>
        <begin position="454"/>
        <end position="477"/>
    </location>
</feature>
<organism evidence="2 3">
    <name type="scientific">Seminavis robusta</name>
    <dbReference type="NCBI Taxonomy" id="568900"/>
    <lineage>
        <taxon>Eukaryota</taxon>
        <taxon>Sar</taxon>
        <taxon>Stramenopiles</taxon>
        <taxon>Ochrophyta</taxon>
        <taxon>Bacillariophyta</taxon>
        <taxon>Bacillariophyceae</taxon>
        <taxon>Bacillariophycidae</taxon>
        <taxon>Naviculales</taxon>
        <taxon>Naviculaceae</taxon>
        <taxon>Seminavis</taxon>
    </lineage>
</organism>
<gene>
    <name evidence="2" type="ORF">SEMRO_1738_G294550.1</name>
</gene>
<feature type="compositionally biased region" description="Low complexity" evidence="1">
    <location>
        <begin position="391"/>
        <end position="429"/>
    </location>
</feature>
<reference evidence="2" key="1">
    <citation type="submission" date="2020-06" db="EMBL/GenBank/DDBJ databases">
        <authorList>
            <consortium name="Plant Systems Biology data submission"/>
        </authorList>
    </citation>
    <scope>NUCLEOTIDE SEQUENCE</scope>
    <source>
        <strain evidence="2">D6</strain>
    </source>
</reference>
<accession>A0A9N8ERD5</accession>